<name>A0ABQ2Y4N6_9ACTN</name>
<accession>A0ABQ2Y4N6</accession>
<reference evidence="2" key="1">
    <citation type="journal article" date="2019" name="Int. J. Syst. Evol. Microbiol.">
        <title>The Global Catalogue of Microorganisms (GCM) 10K type strain sequencing project: providing services to taxonomists for standard genome sequencing and annotation.</title>
        <authorList>
            <consortium name="The Broad Institute Genomics Platform"/>
            <consortium name="The Broad Institute Genome Sequencing Center for Infectious Disease"/>
            <person name="Wu L."/>
            <person name="Ma J."/>
        </authorList>
    </citation>
    <scope>NUCLEOTIDE SEQUENCE [LARGE SCALE GENOMIC DNA]</scope>
    <source>
        <strain evidence="2">JCM 4586</strain>
    </source>
</reference>
<organism evidence="1 2">
    <name type="scientific">Streptomyces hiroshimensis</name>
    <dbReference type="NCBI Taxonomy" id="66424"/>
    <lineage>
        <taxon>Bacteria</taxon>
        <taxon>Bacillati</taxon>
        <taxon>Actinomycetota</taxon>
        <taxon>Actinomycetes</taxon>
        <taxon>Kitasatosporales</taxon>
        <taxon>Streptomycetaceae</taxon>
        <taxon>Streptomyces</taxon>
    </lineage>
</organism>
<keyword evidence="2" id="KW-1185">Reference proteome</keyword>
<evidence type="ECO:0008006" key="3">
    <source>
        <dbReference type="Google" id="ProtNLM"/>
    </source>
</evidence>
<proteinExistence type="predicted"/>
<dbReference type="Proteomes" id="UP000659223">
    <property type="component" value="Unassembled WGS sequence"/>
</dbReference>
<dbReference type="EMBL" id="BMUT01000001">
    <property type="protein sequence ID" value="GGX61139.1"/>
    <property type="molecule type" value="Genomic_DNA"/>
</dbReference>
<gene>
    <name evidence="1" type="ORF">GCM10010324_02210</name>
</gene>
<sequence length="175" mass="19004">MTSANDEFVATHTVPAWGADLWSLPDPDADPGQQPVAELPGGTEVQVVERRPDGWVRLTARGGPAGWTDGRHLEAVSPDESVDADAMELIAQLQGALSTCSQLLEDLKDGRIDAGSFRGRAFRAGLVLRDEEAWMWDFASGWHCYDGVGLRQVDLSAESRADAGRERAEGREEQS</sequence>
<protein>
    <recommendedName>
        <fullName evidence="3">SH3 domain-containing protein</fullName>
    </recommendedName>
</protein>
<evidence type="ECO:0000313" key="1">
    <source>
        <dbReference type="EMBL" id="GGX61139.1"/>
    </source>
</evidence>
<dbReference type="RefSeq" id="WP_190019642.1">
    <property type="nucleotide sequence ID" value="NZ_BMUT01000001.1"/>
</dbReference>
<evidence type="ECO:0000313" key="2">
    <source>
        <dbReference type="Proteomes" id="UP000659223"/>
    </source>
</evidence>
<comment type="caution">
    <text evidence="1">The sequence shown here is derived from an EMBL/GenBank/DDBJ whole genome shotgun (WGS) entry which is preliminary data.</text>
</comment>